<name>A0AA39WQM5_9PEZI</name>
<dbReference type="Proteomes" id="UP001175000">
    <property type="component" value="Unassembled WGS sequence"/>
</dbReference>
<accession>A0AA39WQM5</accession>
<protein>
    <submittedName>
        <fullName evidence="1">Uncharacterized protein</fullName>
    </submittedName>
</protein>
<organism evidence="1 2">
    <name type="scientific">Immersiella caudata</name>
    <dbReference type="NCBI Taxonomy" id="314043"/>
    <lineage>
        <taxon>Eukaryota</taxon>
        <taxon>Fungi</taxon>
        <taxon>Dikarya</taxon>
        <taxon>Ascomycota</taxon>
        <taxon>Pezizomycotina</taxon>
        <taxon>Sordariomycetes</taxon>
        <taxon>Sordariomycetidae</taxon>
        <taxon>Sordariales</taxon>
        <taxon>Lasiosphaeriaceae</taxon>
        <taxon>Immersiella</taxon>
    </lineage>
</organism>
<comment type="caution">
    <text evidence="1">The sequence shown here is derived from an EMBL/GenBank/DDBJ whole genome shotgun (WGS) entry which is preliminary data.</text>
</comment>
<keyword evidence="2" id="KW-1185">Reference proteome</keyword>
<sequence length="128" mass="14133">MEVAMHVLAKHKCYEDFSNAKQAKSLVSEALMNYLARQRQPSLSQIKRFSGVLLPEDFDPQLRPSTIASKATPTCRGILSPLGVSMLVIGQLEKLFPWGWAPRSENCYPLYGVPRALVLKGPLGECSG</sequence>
<feature type="non-terminal residue" evidence="1">
    <location>
        <position position="128"/>
    </location>
</feature>
<dbReference type="EMBL" id="JAULSU010000004">
    <property type="protein sequence ID" value="KAK0619802.1"/>
    <property type="molecule type" value="Genomic_DNA"/>
</dbReference>
<dbReference type="AlphaFoldDB" id="A0AA39WQM5"/>
<gene>
    <name evidence="1" type="ORF">B0T14DRAFT_519909</name>
</gene>
<evidence type="ECO:0000313" key="2">
    <source>
        <dbReference type="Proteomes" id="UP001175000"/>
    </source>
</evidence>
<proteinExistence type="predicted"/>
<reference evidence="1" key="1">
    <citation type="submission" date="2023-06" db="EMBL/GenBank/DDBJ databases">
        <title>Genome-scale phylogeny and comparative genomics of the fungal order Sordariales.</title>
        <authorList>
            <consortium name="Lawrence Berkeley National Laboratory"/>
            <person name="Hensen N."/>
            <person name="Bonometti L."/>
            <person name="Westerberg I."/>
            <person name="Brannstrom I.O."/>
            <person name="Guillou S."/>
            <person name="Cros-Aarteil S."/>
            <person name="Calhoun S."/>
            <person name="Haridas S."/>
            <person name="Kuo A."/>
            <person name="Mondo S."/>
            <person name="Pangilinan J."/>
            <person name="Riley R."/>
            <person name="Labutti K."/>
            <person name="Andreopoulos B."/>
            <person name="Lipzen A."/>
            <person name="Chen C."/>
            <person name="Yanf M."/>
            <person name="Daum C."/>
            <person name="Ng V."/>
            <person name="Clum A."/>
            <person name="Steindorff A."/>
            <person name="Ohm R."/>
            <person name="Martin F."/>
            <person name="Silar P."/>
            <person name="Natvig D."/>
            <person name="Lalanne C."/>
            <person name="Gautier V."/>
            <person name="Ament-Velasquez S.L."/>
            <person name="Kruys A."/>
            <person name="Hutchinson M.I."/>
            <person name="Powell A.J."/>
            <person name="Barry K."/>
            <person name="Miller A.N."/>
            <person name="Grigoriev I.V."/>
            <person name="Debuchy R."/>
            <person name="Gladieux P."/>
            <person name="Thoren M.H."/>
            <person name="Johannesson H."/>
        </authorList>
    </citation>
    <scope>NUCLEOTIDE SEQUENCE</scope>
    <source>
        <strain evidence="1">CBS 606.72</strain>
    </source>
</reference>
<evidence type="ECO:0000313" key="1">
    <source>
        <dbReference type="EMBL" id="KAK0619802.1"/>
    </source>
</evidence>